<sequence>MAFEAAIQQLSRFSVRRRNAPATLPVYEALPSHDNNNNDAPSPPQPTPTLTLTRPIPLTVLSLISIHIHHIHHRRPLPPGPFQTMPAQQHRWRRTPWSKIRSSVWEGLQMVVLGGIAALAACVRLFNGVL</sequence>
<evidence type="ECO:0000313" key="2">
    <source>
        <dbReference type="EMBL" id="SPQ20243.1"/>
    </source>
</evidence>
<dbReference type="EMBL" id="OUUZ01000003">
    <property type="protein sequence ID" value="SPQ20243.1"/>
    <property type="molecule type" value="Genomic_DNA"/>
</dbReference>
<reference evidence="2 3" key="1">
    <citation type="submission" date="2018-04" db="EMBL/GenBank/DDBJ databases">
        <authorList>
            <person name="Huttner S."/>
            <person name="Dainat J."/>
        </authorList>
    </citation>
    <scope>NUCLEOTIDE SEQUENCE [LARGE SCALE GENOMIC DNA]</scope>
</reference>
<proteinExistence type="predicted"/>
<accession>A0A3S4C388</accession>
<dbReference type="AlphaFoldDB" id="A0A3S4C388"/>
<feature type="region of interest" description="Disordered" evidence="1">
    <location>
        <begin position="26"/>
        <end position="51"/>
    </location>
</feature>
<gene>
    <name evidence="2" type="ORF">TT172_LOCUS2662</name>
</gene>
<dbReference type="Proteomes" id="UP000289323">
    <property type="component" value="Unassembled WGS sequence"/>
</dbReference>
<name>A0A3S4C388_9PEZI</name>
<organism evidence="2 3">
    <name type="scientific">Thermothielavioides terrestris</name>
    <dbReference type="NCBI Taxonomy" id="2587410"/>
    <lineage>
        <taxon>Eukaryota</taxon>
        <taxon>Fungi</taxon>
        <taxon>Dikarya</taxon>
        <taxon>Ascomycota</taxon>
        <taxon>Pezizomycotina</taxon>
        <taxon>Sordariomycetes</taxon>
        <taxon>Sordariomycetidae</taxon>
        <taxon>Sordariales</taxon>
        <taxon>Chaetomiaceae</taxon>
        <taxon>Thermothielavioides</taxon>
    </lineage>
</organism>
<protein>
    <submittedName>
        <fullName evidence="2">F9df7b8e-6f41-452d-8f13-06bc8f60218b</fullName>
    </submittedName>
</protein>
<evidence type="ECO:0000256" key="1">
    <source>
        <dbReference type="SAM" id="MobiDB-lite"/>
    </source>
</evidence>
<evidence type="ECO:0000313" key="3">
    <source>
        <dbReference type="Proteomes" id="UP000289323"/>
    </source>
</evidence>